<dbReference type="EMBL" id="CM001219">
    <property type="protein sequence ID" value="AES70419.1"/>
    <property type="molecule type" value="Genomic_DNA"/>
</dbReference>
<dbReference type="GO" id="GO:0006952">
    <property type="term" value="P:defense response"/>
    <property type="evidence" value="ECO:0007669"/>
    <property type="project" value="UniProtKB-KW"/>
</dbReference>
<keyword evidence="1" id="KW-0547">Nucleotide-binding</keyword>
<name>G7J022_MEDTR</name>
<dbReference type="eggNOG" id="KOG4658">
    <property type="taxonomic scope" value="Eukaryota"/>
</dbReference>
<evidence type="ECO:0000256" key="1">
    <source>
        <dbReference type="ARBA" id="ARBA00022741"/>
    </source>
</evidence>
<dbReference type="InterPro" id="IPR002182">
    <property type="entry name" value="NB-ARC"/>
</dbReference>
<reference evidence="5 7" key="1">
    <citation type="journal article" date="2011" name="Nature">
        <title>The Medicago genome provides insight into the evolution of rhizobial symbioses.</title>
        <authorList>
            <person name="Young N.D."/>
            <person name="Debelle F."/>
            <person name="Oldroyd G.E."/>
            <person name="Geurts R."/>
            <person name="Cannon S.B."/>
            <person name="Udvardi M.K."/>
            <person name="Benedito V.A."/>
            <person name="Mayer K.F."/>
            <person name="Gouzy J."/>
            <person name="Schoof H."/>
            <person name="Van de Peer Y."/>
            <person name="Proost S."/>
            <person name="Cook D.R."/>
            <person name="Meyers B.C."/>
            <person name="Spannagl M."/>
            <person name="Cheung F."/>
            <person name="De Mita S."/>
            <person name="Krishnakumar V."/>
            <person name="Gundlach H."/>
            <person name="Zhou S."/>
            <person name="Mudge J."/>
            <person name="Bharti A.K."/>
            <person name="Murray J.D."/>
            <person name="Naoumkina M.A."/>
            <person name="Rosen B."/>
            <person name="Silverstein K.A."/>
            <person name="Tang H."/>
            <person name="Rombauts S."/>
            <person name="Zhao P.X."/>
            <person name="Zhou P."/>
            <person name="Barbe V."/>
            <person name="Bardou P."/>
            <person name="Bechner M."/>
            <person name="Bellec A."/>
            <person name="Berger A."/>
            <person name="Berges H."/>
            <person name="Bidwell S."/>
            <person name="Bisseling T."/>
            <person name="Choisne N."/>
            <person name="Couloux A."/>
            <person name="Denny R."/>
            <person name="Deshpande S."/>
            <person name="Dai X."/>
            <person name="Doyle J.J."/>
            <person name="Dudez A.M."/>
            <person name="Farmer A.D."/>
            <person name="Fouteau S."/>
            <person name="Franken C."/>
            <person name="Gibelin C."/>
            <person name="Gish J."/>
            <person name="Goldstein S."/>
            <person name="Gonzalez A.J."/>
            <person name="Green P.J."/>
            <person name="Hallab A."/>
            <person name="Hartog M."/>
            <person name="Hua A."/>
            <person name="Humphray S.J."/>
            <person name="Jeong D.H."/>
            <person name="Jing Y."/>
            <person name="Jocker A."/>
            <person name="Kenton S.M."/>
            <person name="Kim D.J."/>
            <person name="Klee K."/>
            <person name="Lai H."/>
            <person name="Lang C."/>
            <person name="Lin S."/>
            <person name="Macmil S.L."/>
            <person name="Magdelenat G."/>
            <person name="Matthews L."/>
            <person name="McCorrison J."/>
            <person name="Monaghan E.L."/>
            <person name="Mun J.H."/>
            <person name="Najar F.Z."/>
            <person name="Nicholson C."/>
            <person name="Noirot C."/>
            <person name="O'Bleness M."/>
            <person name="Paule C.R."/>
            <person name="Poulain J."/>
            <person name="Prion F."/>
            <person name="Qin B."/>
            <person name="Qu C."/>
            <person name="Retzel E.F."/>
            <person name="Riddle C."/>
            <person name="Sallet E."/>
            <person name="Samain S."/>
            <person name="Samson N."/>
            <person name="Sanders I."/>
            <person name="Saurat O."/>
            <person name="Scarpelli C."/>
            <person name="Schiex T."/>
            <person name="Segurens B."/>
            <person name="Severin A.J."/>
            <person name="Sherrier D.J."/>
            <person name="Shi R."/>
            <person name="Sims S."/>
            <person name="Singer S.R."/>
            <person name="Sinharoy S."/>
            <person name="Sterck L."/>
            <person name="Viollet A."/>
            <person name="Wang B.B."/>
            <person name="Wang K."/>
            <person name="Wang M."/>
            <person name="Wang X."/>
            <person name="Warfsmann J."/>
            <person name="Weissenbach J."/>
            <person name="White D.D."/>
            <person name="White J.D."/>
            <person name="Wiley G.B."/>
            <person name="Wincker P."/>
            <person name="Xing Y."/>
            <person name="Yang L."/>
            <person name="Yao Z."/>
            <person name="Ying F."/>
            <person name="Zhai J."/>
            <person name="Zhou L."/>
            <person name="Zuber A."/>
            <person name="Denarie J."/>
            <person name="Dixon R.A."/>
            <person name="May G.D."/>
            <person name="Schwartz D.C."/>
            <person name="Rogers J."/>
            <person name="Quetier F."/>
            <person name="Town C.D."/>
            <person name="Roe B.A."/>
        </authorList>
    </citation>
    <scope>NUCLEOTIDE SEQUENCE [LARGE SCALE GENOMIC DNA]</scope>
    <source>
        <strain evidence="5">A17</strain>
        <strain evidence="6 7">cv. Jemalong A17</strain>
    </source>
</reference>
<dbReference type="OMA" id="ESHANIH"/>
<dbReference type="HOGENOM" id="CLU_000427_0_1_1"/>
<dbReference type="InterPro" id="IPR042197">
    <property type="entry name" value="Apaf_helical"/>
</dbReference>
<dbReference type="AlphaFoldDB" id="G7J022"/>
<dbReference type="PANTHER" id="PTHR33463:SF183">
    <property type="entry name" value="NB-ARC DOMAIN DISEASE RESISTANCE PROTEIN"/>
    <property type="match status" value="1"/>
</dbReference>
<organism evidence="5 7">
    <name type="scientific">Medicago truncatula</name>
    <name type="common">Barrel medic</name>
    <name type="synonym">Medicago tribuloides</name>
    <dbReference type="NCBI Taxonomy" id="3880"/>
    <lineage>
        <taxon>Eukaryota</taxon>
        <taxon>Viridiplantae</taxon>
        <taxon>Streptophyta</taxon>
        <taxon>Embryophyta</taxon>
        <taxon>Tracheophyta</taxon>
        <taxon>Spermatophyta</taxon>
        <taxon>Magnoliopsida</taxon>
        <taxon>eudicotyledons</taxon>
        <taxon>Gunneridae</taxon>
        <taxon>Pentapetalae</taxon>
        <taxon>rosids</taxon>
        <taxon>fabids</taxon>
        <taxon>Fabales</taxon>
        <taxon>Fabaceae</taxon>
        <taxon>Papilionoideae</taxon>
        <taxon>50 kb inversion clade</taxon>
        <taxon>NPAAA clade</taxon>
        <taxon>Hologalegina</taxon>
        <taxon>IRL clade</taxon>
        <taxon>Trifolieae</taxon>
        <taxon>Medicago</taxon>
    </lineage>
</organism>
<dbReference type="Gene3D" id="1.10.8.430">
    <property type="entry name" value="Helical domain of apoptotic protease-activating factors"/>
    <property type="match status" value="1"/>
</dbReference>
<dbReference type="Proteomes" id="UP000002051">
    <property type="component" value="Chromosome 3"/>
</dbReference>
<dbReference type="PaxDb" id="3880-AES70419"/>
<dbReference type="Gene3D" id="3.40.50.300">
    <property type="entry name" value="P-loop containing nucleotide triphosphate hydrolases"/>
    <property type="match status" value="1"/>
</dbReference>
<evidence type="ECO:0000313" key="6">
    <source>
        <dbReference type="EnsemblPlants" id="AES70419"/>
    </source>
</evidence>
<keyword evidence="2" id="KW-0611">Plant defense</keyword>
<keyword evidence="3" id="KW-0067">ATP-binding</keyword>
<dbReference type="InterPro" id="IPR027417">
    <property type="entry name" value="P-loop_NTPase"/>
</dbReference>
<evidence type="ECO:0000313" key="7">
    <source>
        <dbReference type="Proteomes" id="UP000002051"/>
    </source>
</evidence>
<dbReference type="InterPro" id="IPR050905">
    <property type="entry name" value="Plant_NBS-LRR"/>
</dbReference>
<evidence type="ECO:0000259" key="4">
    <source>
        <dbReference type="Pfam" id="PF00931"/>
    </source>
</evidence>
<feature type="domain" description="NB-ARC" evidence="4">
    <location>
        <begin position="61"/>
        <end position="100"/>
    </location>
</feature>
<accession>G7J022</accession>
<evidence type="ECO:0000256" key="2">
    <source>
        <dbReference type="ARBA" id="ARBA00022821"/>
    </source>
</evidence>
<dbReference type="SUPFAM" id="SSF52540">
    <property type="entry name" value="P-loop containing nucleoside triphosphate hydrolases"/>
    <property type="match status" value="1"/>
</dbReference>
<reference evidence="6" key="3">
    <citation type="submission" date="2015-04" db="UniProtKB">
        <authorList>
            <consortium name="EnsemblPlants"/>
        </authorList>
    </citation>
    <scope>IDENTIFICATION</scope>
    <source>
        <strain evidence="6">cv. Jemalong A17</strain>
    </source>
</reference>
<gene>
    <name evidence="5" type="ordered locus">MTR_3g055010</name>
</gene>
<evidence type="ECO:0000313" key="5">
    <source>
        <dbReference type="EMBL" id="AES70419.1"/>
    </source>
</evidence>
<reference evidence="5 7" key="2">
    <citation type="journal article" date="2014" name="BMC Genomics">
        <title>An improved genome release (version Mt4.0) for the model legume Medicago truncatula.</title>
        <authorList>
            <person name="Tang H."/>
            <person name="Krishnakumar V."/>
            <person name="Bidwell S."/>
            <person name="Rosen B."/>
            <person name="Chan A."/>
            <person name="Zhou S."/>
            <person name="Gentzbittel L."/>
            <person name="Childs K.L."/>
            <person name="Yandell M."/>
            <person name="Gundlach H."/>
            <person name="Mayer K.F."/>
            <person name="Schwartz D.C."/>
            <person name="Town C.D."/>
        </authorList>
    </citation>
    <scope>GENOME REANNOTATION</scope>
    <source>
        <strain evidence="6 7">cv. Jemalong A17</strain>
    </source>
</reference>
<dbReference type="GO" id="GO:0043531">
    <property type="term" value="F:ADP binding"/>
    <property type="evidence" value="ECO:0007669"/>
    <property type="project" value="InterPro"/>
</dbReference>
<dbReference type="Pfam" id="PF00931">
    <property type="entry name" value="NB-ARC"/>
    <property type="match status" value="1"/>
</dbReference>
<evidence type="ECO:0000256" key="3">
    <source>
        <dbReference type="ARBA" id="ARBA00022840"/>
    </source>
</evidence>
<keyword evidence="7" id="KW-1185">Reference proteome</keyword>
<dbReference type="PANTHER" id="PTHR33463">
    <property type="entry name" value="NB-ARC DOMAIN-CONTAINING PROTEIN-RELATED"/>
    <property type="match status" value="1"/>
</dbReference>
<dbReference type="STRING" id="3880.G7J022"/>
<proteinExistence type="predicted"/>
<dbReference type="GO" id="GO:0005524">
    <property type="term" value="F:ATP binding"/>
    <property type="evidence" value="ECO:0007669"/>
    <property type="project" value="UniProtKB-KW"/>
</dbReference>
<sequence length="240" mass="27546">MFDKVISITASQTQNIRDIHGKMVDMLNLKLNEESEEGRAQRLWLSLTENKRILVIVDDLWNILVTTRNQQVCTSMDCQKNIHLELLSKDESWTLFQKHAKITDKFSKSMDGLPRELCDKCKGLALAIVTMASCLKGKHKSEWDVALHKMRNSSAFDDHDEGVRNALSCLELSYKYLQNKEAELLFLLCSIFPEDCNISTDDLILYAIGLGWRKISTEVIKEFGSRRHKQAFRIMFADAG</sequence>
<protein>
    <submittedName>
        <fullName evidence="5">NB-ARC domain disease resistance protein</fullName>
    </submittedName>
</protein>
<dbReference type="EnsemblPlants" id="AES70419">
    <property type="protein sequence ID" value="AES70419"/>
    <property type="gene ID" value="MTR_3g055010"/>
</dbReference>